<gene>
    <name evidence="3" type="ORF">PCOR1329_LOCUS61232</name>
</gene>
<dbReference type="Pfam" id="PF02012">
    <property type="entry name" value="BNR"/>
    <property type="match status" value="1"/>
</dbReference>
<reference evidence="3" key="1">
    <citation type="submission" date="2023-10" db="EMBL/GenBank/DDBJ databases">
        <authorList>
            <person name="Chen Y."/>
            <person name="Shah S."/>
            <person name="Dougan E. K."/>
            <person name="Thang M."/>
            <person name="Chan C."/>
        </authorList>
    </citation>
    <scope>NUCLEOTIDE SEQUENCE [LARGE SCALE GENOMIC DNA]</scope>
</reference>
<protein>
    <recommendedName>
        <fullName evidence="2">Sialidase domain-containing protein</fullName>
    </recommendedName>
</protein>
<proteinExistence type="predicted"/>
<dbReference type="CDD" id="cd15482">
    <property type="entry name" value="Sialidase_non-viral"/>
    <property type="match status" value="1"/>
</dbReference>
<accession>A0ABN9VVS8</accession>
<dbReference type="InterPro" id="IPR011040">
    <property type="entry name" value="Sialidase"/>
</dbReference>
<keyword evidence="1" id="KW-0732">Signal</keyword>
<feature type="domain" description="Sialidase" evidence="2">
    <location>
        <begin position="163"/>
        <end position="286"/>
    </location>
</feature>
<dbReference type="Gene3D" id="2.120.10.10">
    <property type="match status" value="2"/>
</dbReference>
<sequence>MNRISRHLLHLAVLVRCTVAEWQLHGGLNCFNGKGAASIPGGDPAPGELTVDACKSLCEADPRCDGALVQKGQPSGVCYLRKDVDIPGCMDSQDFDLWLLAVREGPGRNLGMGLGAEEPPIQPPPLSIAMSVSPRAVFKNHEDGYNIYRIPALVRVGGAEVLAFIEGRQSGSDAGKIDLVMKRSSDDGATWGPAQVVSSGPGDIARGNPSPVYCEETGRLLLVWCWNNLELYAQTSDDKGRTWSEARKISEMVKRPGWGWVATGPGHAIQLRRGQHEGRIVVPFNSFFENALVKKVIHRHGCAEIDECSRYYSADKQNLDVRVEIENPLDPEMGTLRSKWYNGTTELPLYVYAGDRSGVFYSDDGGETWQLGGMVNSRIGSSECQVAETEEGIFLSFRVEDKDSGCRKIAFSRDGGQSFEEFFEPQVCIPDPVCQGSILALEDGRLVTCGPGTAEGRRDISLHISHGRLGQSSLGFARLGLVEGGDGGYSDVVLLEPSPSGAARVGVIWEHGFAGGASYAVVDMPSTEETEFRDPEDPWVALA</sequence>
<organism evidence="3 4">
    <name type="scientific">Prorocentrum cordatum</name>
    <dbReference type="NCBI Taxonomy" id="2364126"/>
    <lineage>
        <taxon>Eukaryota</taxon>
        <taxon>Sar</taxon>
        <taxon>Alveolata</taxon>
        <taxon>Dinophyceae</taxon>
        <taxon>Prorocentrales</taxon>
        <taxon>Prorocentraceae</taxon>
        <taxon>Prorocentrum</taxon>
    </lineage>
</organism>
<dbReference type="PANTHER" id="PTHR10628">
    <property type="entry name" value="SIALIDASE"/>
    <property type="match status" value="1"/>
</dbReference>
<dbReference type="InterPro" id="IPR002860">
    <property type="entry name" value="BNR_rpt"/>
</dbReference>
<evidence type="ECO:0000259" key="2">
    <source>
        <dbReference type="Pfam" id="PF13088"/>
    </source>
</evidence>
<comment type="caution">
    <text evidence="3">The sequence shown here is derived from an EMBL/GenBank/DDBJ whole genome shotgun (WGS) entry which is preliminary data.</text>
</comment>
<dbReference type="PANTHER" id="PTHR10628:SF30">
    <property type="entry name" value="EXO-ALPHA-SIALIDASE"/>
    <property type="match status" value="1"/>
</dbReference>
<keyword evidence="4" id="KW-1185">Reference proteome</keyword>
<dbReference type="Proteomes" id="UP001189429">
    <property type="component" value="Unassembled WGS sequence"/>
</dbReference>
<evidence type="ECO:0000313" key="3">
    <source>
        <dbReference type="EMBL" id="CAK0877079.1"/>
    </source>
</evidence>
<dbReference type="EMBL" id="CAUYUJ010017700">
    <property type="protein sequence ID" value="CAK0877079.1"/>
    <property type="molecule type" value="Genomic_DNA"/>
</dbReference>
<dbReference type="Pfam" id="PF13088">
    <property type="entry name" value="BNR_2"/>
    <property type="match status" value="1"/>
</dbReference>
<evidence type="ECO:0000256" key="1">
    <source>
        <dbReference type="SAM" id="SignalP"/>
    </source>
</evidence>
<dbReference type="InterPro" id="IPR026856">
    <property type="entry name" value="Sialidase_fam"/>
</dbReference>
<name>A0ABN9VVS8_9DINO</name>
<evidence type="ECO:0000313" key="4">
    <source>
        <dbReference type="Proteomes" id="UP001189429"/>
    </source>
</evidence>
<dbReference type="InterPro" id="IPR036278">
    <property type="entry name" value="Sialidase_sf"/>
</dbReference>
<feature type="chain" id="PRO_5046572692" description="Sialidase domain-containing protein" evidence="1">
    <location>
        <begin position="21"/>
        <end position="543"/>
    </location>
</feature>
<dbReference type="SUPFAM" id="SSF50939">
    <property type="entry name" value="Sialidases"/>
    <property type="match status" value="1"/>
</dbReference>
<feature type="signal peptide" evidence="1">
    <location>
        <begin position="1"/>
        <end position="20"/>
    </location>
</feature>